<name>A0ABR3GQ21_9PEZI</name>
<evidence type="ECO:0000259" key="2">
    <source>
        <dbReference type="Pfam" id="PF22301"/>
    </source>
</evidence>
<organism evidence="3 4">
    <name type="scientific">Discina gigas</name>
    <dbReference type="NCBI Taxonomy" id="1032678"/>
    <lineage>
        <taxon>Eukaryota</taxon>
        <taxon>Fungi</taxon>
        <taxon>Dikarya</taxon>
        <taxon>Ascomycota</taxon>
        <taxon>Pezizomycotina</taxon>
        <taxon>Pezizomycetes</taxon>
        <taxon>Pezizales</taxon>
        <taxon>Discinaceae</taxon>
        <taxon>Discina</taxon>
    </lineage>
</organism>
<gene>
    <name evidence="3" type="ORF">Q9L58_002950</name>
</gene>
<protein>
    <recommendedName>
        <fullName evidence="5">Aldos-2-ulose dehydratase/isomerase (AUDH) Cupin domain-containing protein</fullName>
    </recommendedName>
</protein>
<evidence type="ECO:0000259" key="1">
    <source>
        <dbReference type="Pfam" id="PF18637"/>
    </source>
</evidence>
<keyword evidence="4" id="KW-1185">Reference proteome</keyword>
<dbReference type="InterPro" id="IPR040887">
    <property type="entry name" value="AUDH_Cupin"/>
</dbReference>
<reference evidence="3 4" key="1">
    <citation type="submission" date="2024-02" db="EMBL/GenBank/DDBJ databases">
        <title>Discinaceae phylogenomics.</title>
        <authorList>
            <person name="Dirks A.C."/>
            <person name="James T.Y."/>
        </authorList>
    </citation>
    <scope>NUCLEOTIDE SEQUENCE [LARGE SCALE GENOMIC DNA]</scope>
    <source>
        <strain evidence="3 4">ACD0624</strain>
    </source>
</reference>
<dbReference type="EMBL" id="JBBBZM010000027">
    <property type="protein sequence ID" value="KAL0638015.1"/>
    <property type="molecule type" value="Genomic_DNA"/>
</dbReference>
<evidence type="ECO:0008006" key="5">
    <source>
        <dbReference type="Google" id="ProtNLM"/>
    </source>
</evidence>
<accession>A0ABR3GQ21</accession>
<dbReference type="SUPFAM" id="SSF69318">
    <property type="entry name" value="Integrin alpha N-terminal domain"/>
    <property type="match status" value="1"/>
</dbReference>
<feature type="domain" description="Aldos-2-ulose dehydratase/isomerase (AUDH) Cupin" evidence="1">
    <location>
        <begin position="431"/>
        <end position="721"/>
    </location>
</feature>
<dbReference type="Pfam" id="PF22301">
    <property type="entry name" value="AUDH_beta_propeller"/>
    <property type="match status" value="1"/>
</dbReference>
<dbReference type="InterPro" id="IPR028994">
    <property type="entry name" value="Integrin_alpha_N"/>
</dbReference>
<dbReference type="Gene3D" id="2.130.10.130">
    <property type="entry name" value="Integrin alpha, N-terminal"/>
    <property type="match status" value="1"/>
</dbReference>
<evidence type="ECO:0000313" key="4">
    <source>
        <dbReference type="Proteomes" id="UP001447188"/>
    </source>
</evidence>
<sequence>MFKTTVLPTPKFTKTVVQDNRTDGYWIETFWVDPNDKVPGLIGYGLATGDICIFDNPINGGPKATDGAGWRKITVKTFNSPVAVVTADCAGNCRKDIIACYDYGPSYLNCNQSGGNISWLENPGRQGPNGEVPGDWKMRYIGRWPAMHRLKAGYFTQKSILEVIAMPVVHGPQDIETPVPVILFQKPEKSLDAIEWTRSIVDDEHFSIIHDGVVKRFDGQNGRDSLFIASREGINWLYWENQEWKIEHINDGMPKEAGKDYYGSACVDVGKTIDDPAAYIATIDPFHGTTVTFLTKDKTGPVSSKWIRNVADVYGDPDQLKLTGTGPGHYVVTGDFDGDGVDECLVALFGPAPYEGVYYYKPIDLEKGVFAKWKVADEPAGRIAIGDFSGDGKLDFATIVYNVPLYYEGANPKIYLYSNDFCAAAYTPEPQVVSTVWGGEPLFYLPRPTEIKTPTTIPLMELAGYRIELEILPPNWKLTTLTADPIKVLFGALYDGSIVRRALNVPQYEKSDARLTGGPIETKKEGVIFLRFISTMDPSERNWKEAKDVPVKSLLEFSYQQLQLPAPLKFTRVDELAWGGGFPGVEFYNMSGIDFRFLDKTELVHVQFWTAAKDVNCGVHDHDDKIFLEVHLCLSEGTGNGGMWRVKPGVVVDPDHPNDVDPKDFITLPLAAGEQHGGMWDRDTYDKPMYRENGTPDYPWHKWQAGNTAESIDVWTAFEFNPKLDY</sequence>
<dbReference type="Proteomes" id="UP001447188">
    <property type="component" value="Unassembled WGS sequence"/>
</dbReference>
<comment type="caution">
    <text evidence="3">The sequence shown here is derived from an EMBL/GenBank/DDBJ whole genome shotgun (WGS) entry which is preliminary data.</text>
</comment>
<dbReference type="Pfam" id="PF18637">
    <property type="entry name" value="AUDH_Cupin"/>
    <property type="match status" value="1"/>
</dbReference>
<dbReference type="Gene3D" id="2.60.120.990">
    <property type="match status" value="1"/>
</dbReference>
<proteinExistence type="predicted"/>
<feature type="domain" description="Aldos-2-ulose dehydratase beta-propeller" evidence="2">
    <location>
        <begin position="114"/>
        <end position="296"/>
    </location>
</feature>
<dbReference type="InterPro" id="IPR054583">
    <property type="entry name" value="Beta-prop_AUDH"/>
</dbReference>
<evidence type="ECO:0000313" key="3">
    <source>
        <dbReference type="EMBL" id="KAL0638015.1"/>
    </source>
</evidence>